<dbReference type="RefSeq" id="WP_249915169.1">
    <property type="nucleotide sequence ID" value="NZ_JAMGBB010000001.1"/>
</dbReference>
<feature type="compositionally biased region" description="Basic and acidic residues" evidence="1">
    <location>
        <begin position="32"/>
        <end position="47"/>
    </location>
</feature>
<dbReference type="EMBL" id="JAMGBB010000001">
    <property type="protein sequence ID" value="MCL6740752.1"/>
    <property type="molecule type" value="Genomic_DNA"/>
</dbReference>
<evidence type="ECO:0000313" key="3">
    <source>
        <dbReference type="Proteomes" id="UP001165383"/>
    </source>
</evidence>
<comment type="caution">
    <text evidence="2">The sequence shown here is derived from an EMBL/GenBank/DDBJ whole genome shotgun (WGS) entry which is preliminary data.</text>
</comment>
<sequence>MANEQDKSPTTGQESDIGKSEATQQPTGQQDRQPEFDQDKSSDRPDEGLQGETATQQRTDIEGASQSPEKGEVESGFVGSQGDQDNSSELVEDDEDLTKGGQGAPEGK</sequence>
<organism evidence="2 3">
    <name type="scientific">Sphingomonas brevis</name>
    <dbReference type="NCBI Taxonomy" id="2908206"/>
    <lineage>
        <taxon>Bacteria</taxon>
        <taxon>Pseudomonadati</taxon>
        <taxon>Pseudomonadota</taxon>
        <taxon>Alphaproteobacteria</taxon>
        <taxon>Sphingomonadales</taxon>
        <taxon>Sphingomonadaceae</taxon>
        <taxon>Sphingomonas</taxon>
    </lineage>
</organism>
<evidence type="ECO:0000313" key="2">
    <source>
        <dbReference type="EMBL" id="MCL6740752.1"/>
    </source>
</evidence>
<reference evidence="2" key="1">
    <citation type="submission" date="2022-05" db="EMBL/GenBank/DDBJ databases">
        <authorList>
            <person name="Jo J.-H."/>
            <person name="Im W.-T."/>
        </authorList>
    </citation>
    <scope>NUCLEOTIDE SEQUENCE</scope>
    <source>
        <strain evidence="2">RB56-2</strain>
    </source>
</reference>
<dbReference type="Proteomes" id="UP001165383">
    <property type="component" value="Unassembled WGS sequence"/>
</dbReference>
<feature type="compositionally biased region" description="Polar residues" evidence="1">
    <location>
        <begin position="52"/>
        <end position="68"/>
    </location>
</feature>
<feature type="compositionally biased region" description="Polar residues" evidence="1">
    <location>
        <begin position="21"/>
        <end position="31"/>
    </location>
</feature>
<keyword evidence="3" id="KW-1185">Reference proteome</keyword>
<proteinExistence type="predicted"/>
<feature type="region of interest" description="Disordered" evidence="1">
    <location>
        <begin position="1"/>
        <end position="108"/>
    </location>
</feature>
<gene>
    <name evidence="2" type="ORF">LZ518_06345</name>
</gene>
<protein>
    <submittedName>
        <fullName evidence="2">Uncharacterized protein</fullName>
    </submittedName>
</protein>
<evidence type="ECO:0000256" key="1">
    <source>
        <dbReference type="SAM" id="MobiDB-lite"/>
    </source>
</evidence>
<accession>A0ABT0S9D8</accession>
<name>A0ABT0S9D8_9SPHN</name>